<dbReference type="InterPro" id="IPR050832">
    <property type="entry name" value="Bact_Acetyltransf"/>
</dbReference>
<accession>A0A3A5HA05</accession>
<dbReference type="Proteomes" id="UP000276542">
    <property type="component" value="Unassembled WGS sequence"/>
</dbReference>
<dbReference type="PANTHER" id="PTHR43877:SF1">
    <property type="entry name" value="ACETYLTRANSFERASE"/>
    <property type="match status" value="1"/>
</dbReference>
<dbReference type="GO" id="GO:0016747">
    <property type="term" value="F:acyltransferase activity, transferring groups other than amino-acyl groups"/>
    <property type="evidence" value="ECO:0007669"/>
    <property type="project" value="InterPro"/>
</dbReference>
<dbReference type="PROSITE" id="PS51186">
    <property type="entry name" value="GNAT"/>
    <property type="match status" value="1"/>
</dbReference>
<organism evidence="4 5">
    <name type="scientific">Nocardioides cavernaquae</name>
    <dbReference type="NCBI Taxonomy" id="2321396"/>
    <lineage>
        <taxon>Bacteria</taxon>
        <taxon>Bacillati</taxon>
        <taxon>Actinomycetota</taxon>
        <taxon>Actinomycetes</taxon>
        <taxon>Propionibacteriales</taxon>
        <taxon>Nocardioidaceae</taxon>
        <taxon>Nocardioides</taxon>
    </lineage>
</organism>
<dbReference type="SUPFAM" id="SSF55729">
    <property type="entry name" value="Acyl-CoA N-acyltransferases (Nat)"/>
    <property type="match status" value="1"/>
</dbReference>
<dbReference type="AlphaFoldDB" id="A0A3A5HA05"/>
<evidence type="ECO:0000313" key="5">
    <source>
        <dbReference type="Proteomes" id="UP000276542"/>
    </source>
</evidence>
<dbReference type="InterPro" id="IPR000182">
    <property type="entry name" value="GNAT_dom"/>
</dbReference>
<sequence>MSDVSARVAWASDADAIARVQIAAWRSSYADVVAPSVLNALDPTAFARSWSDALAKPADARSRVLVALERNRVKGFAITGPAPDPDADPVADGMVDEFTIDPESVRAGHGSRLIQACIDTLRADRFTRATCWIRTTDDAFRAFLESAGWAPDGATRELEAETGERVRQVRLHTSLSTDQD</sequence>
<evidence type="ECO:0000313" key="4">
    <source>
        <dbReference type="EMBL" id="RJS44880.1"/>
    </source>
</evidence>
<dbReference type="Pfam" id="PF00583">
    <property type="entry name" value="Acetyltransf_1"/>
    <property type="match status" value="1"/>
</dbReference>
<evidence type="ECO:0000256" key="2">
    <source>
        <dbReference type="ARBA" id="ARBA00023315"/>
    </source>
</evidence>
<dbReference type="RefSeq" id="WP_120058711.1">
    <property type="nucleotide sequence ID" value="NZ_QYRP01000002.1"/>
</dbReference>
<protein>
    <submittedName>
        <fullName evidence="4">GNAT family N-acetyltransferase</fullName>
    </submittedName>
</protein>
<gene>
    <name evidence="4" type="ORF">D4739_00555</name>
</gene>
<dbReference type="PANTHER" id="PTHR43877">
    <property type="entry name" value="AMINOALKYLPHOSPHONATE N-ACETYLTRANSFERASE-RELATED-RELATED"/>
    <property type="match status" value="1"/>
</dbReference>
<feature type="domain" description="N-acetyltransferase" evidence="3">
    <location>
        <begin position="4"/>
        <end position="176"/>
    </location>
</feature>
<name>A0A3A5HA05_9ACTN</name>
<keyword evidence="2" id="KW-0012">Acyltransferase</keyword>
<dbReference type="EMBL" id="QYRP01000002">
    <property type="protein sequence ID" value="RJS44880.1"/>
    <property type="molecule type" value="Genomic_DNA"/>
</dbReference>
<dbReference type="CDD" id="cd04301">
    <property type="entry name" value="NAT_SF"/>
    <property type="match status" value="1"/>
</dbReference>
<dbReference type="OrthoDB" id="5243635at2"/>
<evidence type="ECO:0000259" key="3">
    <source>
        <dbReference type="PROSITE" id="PS51186"/>
    </source>
</evidence>
<keyword evidence="5" id="KW-1185">Reference proteome</keyword>
<comment type="caution">
    <text evidence="4">The sequence shown here is derived from an EMBL/GenBank/DDBJ whole genome shotgun (WGS) entry which is preliminary data.</text>
</comment>
<evidence type="ECO:0000256" key="1">
    <source>
        <dbReference type="ARBA" id="ARBA00022679"/>
    </source>
</evidence>
<reference evidence="5" key="1">
    <citation type="submission" date="2018-09" db="EMBL/GenBank/DDBJ databases">
        <authorList>
            <person name="Zhu H."/>
        </authorList>
    </citation>
    <scope>NUCLEOTIDE SEQUENCE [LARGE SCALE GENOMIC DNA]</scope>
    <source>
        <strain evidence="5">K1W22B-1</strain>
    </source>
</reference>
<dbReference type="Gene3D" id="3.40.630.30">
    <property type="match status" value="1"/>
</dbReference>
<keyword evidence="1 4" id="KW-0808">Transferase</keyword>
<dbReference type="InterPro" id="IPR016181">
    <property type="entry name" value="Acyl_CoA_acyltransferase"/>
</dbReference>
<proteinExistence type="predicted"/>